<dbReference type="Proteomes" id="UP000070444">
    <property type="component" value="Unassembled WGS sequence"/>
</dbReference>
<sequence length="788" mass="88864">MSEYINRAAQFAQSAAQLSKNLSENLVENAKDFRIDNTLQLFENGEDKLEQVKTLLDSKYDKEKLTGLKILIAMISKGKDVSDHFASVVKLVASTSLEVRKLVYIYLIRYAEQEPDLALLSVNTFQKDLSDSNPVIRAMALRVMSSIRVKVIAPIVLLAIRKCVADLSPYVRKSAAFAMIKLYELDPNQKKGLIELIEIYLKDESAIIIGGAITAFNELCPTRYDLIHVHYRKLCYMLVEVDEWSQIAMLHLLTRYARTHFLNPNQSNSVSPTKKDFYSDVDALSLKGLDPDHSLLLRMVLPLLKSQNSSVVLQTASLMYHLAPINQALEIGKPLVRLLRSYREIQFIVLTNILAMVNNRPEIFSSYLNQFFVRPGDNQIIRDLKLEILTSICDAGNALVLLSELGEYVRSPDTTLAVVAIQAIGRLSNKVPSVSETCLEGLMTLVQQKNPAIVGESVVVIKRLLQTRPREQNTQHICTLIYNLEYVVVPLGKSSILWLVGQYADLVPQYAPDILRQFCKTFKEEEVSVKLQILTLASKLLISLPQEPMVPKLFDYVIQLARYDVDYDLRDRARFLKGFHHLNEPKDGEALDVTSLSTHLKTILLSEKSAPKYLSSSEGKEHFTIGSASLQVGHKVNGYEPLPEWPTEKPDGSLRNKGASSWTAKSTASVSTPSPAIGQSKTSPTSHTSFAHKSITPPKQYANDLDAFYDDVDMDSNPLRTSNIRESYESEEESDEDDDEDDEEESEYETDEDESEYEETEDDSEEESEYSSDSEVEGQHLLNKNNRR</sequence>
<dbReference type="OrthoDB" id="10254310at2759"/>
<evidence type="ECO:0000256" key="1">
    <source>
        <dbReference type="ARBA" id="ARBA00004308"/>
    </source>
</evidence>
<evidence type="ECO:0000313" key="9">
    <source>
        <dbReference type="Proteomes" id="UP000070444"/>
    </source>
</evidence>
<feature type="compositionally biased region" description="Acidic residues" evidence="6">
    <location>
        <begin position="729"/>
        <end position="776"/>
    </location>
</feature>
<evidence type="ECO:0000259" key="7">
    <source>
        <dbReference type="Pfam" id="PF01602"/>
    </source>
</evidence>
<keyword evidence="3" id="KW-0813">Transport</keyword>
<evidence type="ECO:0000313" key="8">
    <source>
        <dbReference type="EMBL" id="KXN67266.1"/>
    </source>
</evidence>
<protein>
    <recommendedName>
        <fullName evidence="7">Clathrin/coatomer adaptor adaptin-like N-terminal domain-containing protein</fullName>
    </recommendedName>
</protein>
<feature type="domain" description="Clathrin/coatomer adaptor adaptin-like N-terminal" evidence="7">
    <location>
        <begin position="50"/>
        <end position="579"/>
    </location>
</feature>
<dbReference type="Gene3D" id="1.25.10.10">
    <property type="entry name" value="Leucine-rich Repeat Variant"/>
    <property type="match status" value="1"/>
</dbReference>
<dbReference type="InterPro" id="IPR002553">
    <property type="entry name" value="Clathrin/coatomer_adapt-like_N"/>
</dbReference>
<dbReference type="InterPro" id="IPR026740">
    <property type="entry name" value="AP3_beta"/>
</dbReference>
<evidence type="ECO:0000256" key="5">
    <source>
        <dbReference type="ARBA" id="ARBA00023136"/>
    </source>
</evidence>
<keyword evidence="5" id="KW-0472">Membrane</keyword>
<evidence type="ECO:0000256" key="4">
    <source>
        <dbReference type="ARBA" id="ARBA00022927"/>
    </source>
</evidence>
<dbReference type="SUPFAM" id="SSF48371">
    <property type="entry name" value="ARM repeat"/>
    <property type="match status" value="1"/>
</dbReference>
<name>A0A137NWY4_CONC2</name>
<keyword evidence="9" id="KW-1185">Reference proteome</keyword>
<accession>A0A137NWY4</accession>
<evidence type="ECO:0000256" key="3">
    <source>
        <dbReference type="ARBA" id="ARBA00022448"/>
    </source>
</evidence>
<dbReference type="AlphaFoldDB" id="A0A137NWY4"/>
<proteinExistence type="inferred from homology"/>
<dbReference type="STRING" id="796925.A0A137NWY4"/>
<feature type="region of interest" description="Disordered" evidence="6">
    <location>
        <begin position="639"/>
        <end position="698"/>
    </location>
</feature>
<evidence type="ECO:0000256" key="6">
    <source>
        <dbReference type="SAM" id="MobiDB-lite"/>
    </source>
</evidence>
<feature type="region of interest" description="Disordered" evidence="6">
    <location>
        <begin position="712"/>
        <end position="788"/>
    </location>
</feature>
<dbReference type="GO" id="GO:0030123">
    <property type="term" value="C:AP-3 adaptor complex"/>
    <property type="evidence" value="ECO:0007669"/>
    <property type="project" value="InterPro"/>
</dbReference>
<dbReference type="InterPro" id="IPR026739">
    <property type="entry name" value="AP_beta"/>
</dbReference>
<dbReference type="GO" id="GO:0016192">
    <property type="term" value="P:vesicle-mediated transport"/>
    <property type="evidence" value="ECO:0007669"/>
    <property type="project" value="InterPro"/>
</dbReference>
<feature type="compositionally biased region" description="Polar residues" evidence="6">
    <location>
        <begin position="658"/>
        <end position="691"/>
    </location>
</feature>
<dbReference type="InterPro" id="IPR016024">
    <property type="entry name" value="ARM-type_fold"/>
</dbReference>
<dbReference type="InterPro" id="IPR011989">
    <property type="entry name" value="ARM-like"/>
</dbReference>
<dbReference type="GO" id="GO:0012505">
    <property type="term" value="C:endomembrane system"/>
    <property type="evidence" value="ECO:0007669"/>
    <property type="project" value="UniProtKB-SubCell"/>
</dbReference>
<dbReference type="OMA" id="HFLVRST"/>
<keyword evidence="4" id="KW-0653">Protein transport</keyword>
<comment type="subcellular location">
    <subcellularLocation>
        <location evidence="1">Endomembrane system</location>
    </subcellularLocation>
</comment>
<dbReference type="GO" id="GO:0006886">
    <property type="term" value="P:intracellular protein transport"/>
    <property type="evidence" value="ECO:0007669"/>
    <property type="project" value="InterPro"/>
</dbReference>
<dbReference type="PIRSF" id="PIRSF037096">
    <property type="entry name" value="AP3_complex_beta"/>
    <property type="match status" value="1"/>
</dbReference>
<comment type="similarity">
    <text evidence="2">Belongs to the adaptor complexes large subunit family.</text>
</comment>
<evidence type="ECO:0000256" key="2">
    <source>
        <dbReference type="ARBA" id="ARBA00006613"/>
    </source>
</evidence>
<dbReference type="Pfam" id="PF01602">
    <property type="entry name" value="Adaptin_N"/>
    <property type="match status" value="1"/>
</dbReference>
<dbReference type="EMBL" id="KQ964648">
    <property type="protein sequence ID" value="KXN67266.1"/>
    <property type="molecule type" value="Genomic_DNA"/>
</dbReference>
<dbReference type="PANTHER" id="PTHR11134">
    <property type="entry name" value="ADAPTOR COMPLEX SUBUNIT BETA FAMILY MEMBER"/>
    <property type="match status" value="1"/>
</dbReference>
<organism evidence="8 9">
    <name type="scientific">Conidiobolus coronatus (strain ATCC 28846 / CBS 209.66 / NRRL 28638)</name>
    <name type="common">Delacroixia coronata</name>
    <dbReference type="NCBI Taxonomy" id="796925"/>
    <lineage>
        <taxon>Eukaryota</taxon>
        <taxon>Fungi</taxon>
        <taxon>Fungi incertae sedis</taxon>
        <taxon>Zoopagomycota</taxon>
        <taxon>Entomophthoromycotina</taxon>
        <taxon>Entomophthoromycetes</taxon>
        <taxon>Entomophthorales</taxon>
        <taxon>Ancylistaceae</taxon>
        <taxon>Conidiobolus</taxon>
    </lineage>
</organism>
<reference evidence="8 9" key="1">
    <citation type="journal article" date="2015" name="Genome Biol. Evol.">
        <title>Phylogenomic analyses indicate that early fungi evolved digesting cell walls of algal ancestors of land plants.</title>
        <authorList>
            <person name="Chang Y."/>
            <person name="Wang S."/>
            <person name="Sekimoto S."/>
            <person name="Aerts A.L."/>
            <person name="Choi C."/>
            <person name="Clum A."/>
            <person name="LaButti K.M."/>
            <person name="Lindquist E.A."/>
            <person name="Yee Ngan C."/>
            <person name="Ohm R.A."/>
            <person name="Salamov A.A."/>
            <person name="Grigoriev I.V."/>
            <person name="Spatafora J.W."/>
            <person name="Berbee M.L."/>
        </authorList>
    </citation>
    <scope>NUCLEOTIDE SEQUENCE [LARGE SCALE GENOMIC DNA]</scope>
    <source>
        <strain evidence="8 9">NRRL 28638</strain>
    </source>
</reference>
<gene>
    <name evidence="8" type="ORF">CONCODRAFT_10707</name>
</gene>